<gene>
    <name evidence="1" type="ORF">OLEA9_A028679</name>
</gene>
<protein>
    <submittedName>
        <fullName evidence="1">Uncharacterized protein</fullName>
    </submittedName>
</protein>
<keyword evidence="2" id="KW-1185">Reference proteome</keyword>
<dbReference type="Proteomes" id="UP000594638">
    <property type="component" value="Unassembled WGS sequence"/>
</dbReference>
<accession>A0A8S0PCQ2</accession>
<name>A0A8S0PCQ2_OLEEU</name>
<sequence>MEIRINMQVLSELVSAMISSSMDEIMRWFHHQKSDHGVGDKDPLVVEGSDKTEKLSGFQGLRKYCNLICSCKRKLFKHDDIVVFENYKGHVDDVDSSTFMAWFQRGYKPKTKKKFSDDDGRMKPAFVLGSRPIGHMSWFYQLKIQSHL</sequence>
<organism evidence="1 2">
    <name type="scientific">Olea europaea subsp. europaea</name>
    <dbReference type="NCBI Taxonomy" id="158383"/>
    <lineage>
        <taxon>Eukaryota</taxon>
        <taxon>Viridiplantae</taxon>
        <taxon>Streptophyta</taxon>
        <taxon>Embryophyta</taxon>
        <taxon>Tracheophyta</taxon>
        <taxon>Spermatophyta</taxon>
        <taxon>Magnoliopsida</taxon>
        <taxon>eudicotyledons</taxon>
        <taxon>Gunneridae</taxon>
        <taxon>Pentapetalae</taxon>
        <taxon>asterids</taxon>
        <taxon>lamiids</taxon>
        <taxon>Lamiales</taxon>
        <taxon>Oleaceae</taxon>
        <taxon>Oleeae</taxon>
        <taxon>Olea</taxon>
    </lineage>
</organism>
<proteinExistence type="predicted"/>
<reference evidence="1 2" key="1">
    <citation type="submission" date="2019-12" db="EMBL/GenBank/DDBJ databases">
        <authorList>
            <person name="Alioto T."/>
            <person name="Alioto T."/>
            <person name="Gomez Garrido J."/>
        </authorList>
    </citation>
    <scope>NUCLEOTIDE SEQUENCE [LARGE SCALE GENOMIC DNA]</scope>
</reference>
<comment type="caution">
    <text evidence="1">The sequence shown here is derived from an EMBL/GenBank/DDBJ whole genome shotgun (WGS) entry which is preliminary data.</text>
</comment>
<dbReference type="Gramene" id="OE9A028679T1">
    <property type="protein sequence ID" value="OE9A028679C1"/>
    <property type="gene ID" value="OE9A028679"/>
</dbReference>
<dbReference type="AlphaFoldDB" id="A0A8S0PCQ2"/>
<evidence type="ECO:0000313" key="1">
    <source>
        <dbReference type="EMBL" id="CAA2935796.1"/>
    </source>
</evidence>
<dbReference type="EMBL" id="CACTIH010000027">
    <property type="protein sequence ID" value="CAA2935796.1"/>
    <property type="molecule type" value="Genomic_DNA"/>
</dbReference>
<evidence type="ECO:0000313" key="2">
    <source>
        <dbReference type="Proteomes" id="UP000594638"/>
    </source>
</evidence>